<dbReference type="EMBL" id="AWUE01016274">
    <property type="protein sequence ID" value="OMO93282.1"/>
    <property type="molecule type" value="Genomic_DNA"/>
</dbReference>
<evidence type="ECO:0000256" key="1">
    <source>
        <dbReference type="SAM" id="MobiDB-lite"/>
    </source>
</evidence>
<feature type="region of interest" description="Disordered" evidence="1">
    <location>
        <begin position="91"/>
        <end position="131"/>
    </location>
</feature>
<keyword evidence="3" id="KW-1185">Reference proteome</keyword>
<comment type="caution">
    <text evidence="2">The sequence shown here is derived from an EMBL/GenBank/DDBJ whole genome shotgun (WGS) entry which is preliminary data.</text>
</comment>
<feature type="compositionally biased region" description="Polar residues" evidence="1">
    <location>
        <begin position="91"/>
        <end position="103"/>
    </location>
</feature>
<gene>
    <name evidence="2" type="ORF">COLO4_16982</name>
</gene>
<protein>
    <submittedName>
        <fullName evidence="2">Uncharacterized protein</fullName>
    </submittedName>
</protein>
<evidence type="ECO:0000313" key="2">
    <source>
        <dbReference type="EMBL" id="OMO93282.1"/>
    </source>
</evidence>
<accession>A0A1R3JEN9</accession>
<dbReference type="Proteomes" id="UP000187203">
    <property type="component" value="Unassembled WGS sequence"/>
</dbReference>
<dbReference type="AlphaFoldDB" id="A0A1R3JEN9"/>
<proteinExistence type="predicted"/>
<evidence type="ECO:0000313" key="3">
    <source>
        <dbReference type="Proteomes" id="UP000187203"/>
    </source>
</evidence>
<sequence>MQIVNTNKLPNVDAISGFLGSENNNPNPFQGLLNVGTSTLSAKEQIPVAQNVQNNGGAIPQTTSSSGGYQVVENPWGYYYQGGFNYEGLDMSNNQSLSNSPEPENQLPELVSGSPEASPVNQMENKTDAAPDSTVYEAWEKLIMEDDWKDILE</sequence>
<reference evidence="3" key="1">
    <citation type="submission" date="2013-09" db="EMBL/GenBank/DDBJ databases">
        <title>Corchorus olitorius genome sequencing.</title>
        <authorList>
            <person name="Alam M."/>
            <person name="Haque M.S."/>
            <person name="Islam M.S."/>
            <person name="Emdad E.M."/>
            <person name="Islam M.M."/>
            <person name="Ahmed B."/>
            <person name="Halim A."/>
            <person name="Hossen Q.M.M."/>
            <person name="Hossain M.Z."/>
            <person name="Ahmed R."/>
            <person name="Khan M.M."/>
            <person name="Islam R."/>
            <person name="Rashid M.M."/>
            <person name="Khan S.A."/>
            <person name="Rahman M.S."/>
            <person name="Alam M."/>
            <person name="Yahiya A.S."/>
            <person name="Khan M.S."/>
            <person name="Azam M.S."/>
            <person name="Haque T."/>
            <person name="Lashkar M.Z.H."/>
            <person name="Akhand A.I."/>
            <person name="Morshed G."/>
            <person name="Roy S."/>
            <person name="Uddin K.S."/>
            <person name="Rabeya T."/>
            <person name="Hossain A.S."/>
            <person name="Chowdhury A."/>
            <person name="Snigdha A.R."/>
            <person name="Mortoza M.S."/>
            <person name="Matin S.A."/>
            <person name="Hoque S.M.E."/>
            <person name="Islam M.K."/>
            <person name="Roy D.K."/>
            <person name="Haider R."/>
            <person name="Moosa M.M."/>
            <person name="Elias S.M."/>
            <person name="Hasan A.M."/>
            <person name="Jahan S."/>
            <person name="Shafiuddin M."/>
            <person name="Mahmood N."/>
            <person name="Shommy N.S."/>
        </authorList>
    </citation>
    <scope>NUCLEOTIDE SEQUENCE [LARGE SCALE GENOMIC DNA]</scope>
    <source>
        <strain evidence="3">cv. O-4</strain>
    </source>
</reference>
<organism evidence="2 3">
    <name type="scientific">Corchorus olitorius</name>
    <dbReference type="NCBI Taxonomy" id="93759"/>
    <lineage>
        <taxon>Eukaryota</taxon>
        <taxon>Viridiplantae</taxon>
        <taxon>Streptophyta</taxon>
        <taxon>Embryophyta</taxon>
        <taxon>Tracheophyta</taxon>
        <taxon>Spermatophyta</taxon>
        <taxon>Magnoliopsida</taxon>
        <taxon>eudicotyledons</taxon>
        <taxon>Gunneridae</taxon>
        <taxon>Pentapetalae</taxon>
        <taxon>rosids</taxon>
        <taxon>malvids</taxon>
        <taxon>Malvales</taxon>
        <taxon>Malvaceae</taxon>
        <taxon>Grewioideae</taxon>
        <taxon>Apeibeae</taxon>
        <taxon>Corchorus</taxon>
    </lineage>
</organism>
<name>A0A1R3JEN9_9ROSI</name>
<dbReference type="OrthoDB" id="2143914at2759"/>